<accession>A0A8T0DM44</accession>
<dbReference type="Proteomes" id="UP000699462">
    <property type="component" value="Unassembled WGS sequence"/>
</dbReference>
<keyword evidence="2" id="KW-1185">Reference proteome</keyword>
<organism evidence="1 2">
    <name type="scientific">Paragonimus westermani</name>
    <dbReference type="NCBI Taxonomy" id="34504"/>
    <lineage>
        <taxon>Eukaryota</taxon>
        <taxon>Metazoa</taxon>
        <taxon>Spiralia</taxon>
        <taxon>Lophotrochozoa</taxon>
        <taxon>Platyhelminthes</taxon>
        <taxon>Trematoda</taxon>
        <taxon>Digenea</taxon>
        <taxon>Plagiorchiida</taxon>
        <taxon>Troglotremata</taxon>
        <taxon>Troglotrematidae</taxon>
        <taxon>Paragonimus</taxon>
    </lineage>
</organism>
<dbReference type="EMBL" id="JTDF01003453">
    <property type="protein sequence ID" value="KAF8567797.1"/>
    <property type="molecule type" value="Genomic_DNA"/>
</dbReference>
<dbReference type="AlphaFoldDB" id="A0A8T0DM44"/>
<name>A0A8T0DM44_9TREM</name>
<proteinExistence type="predicted"/>
<protein>
    <submittedName>
        <fullName evidence="1">Uncharacterized protein</fullName>
    </submittedName>
</protein>
<evidence type="ECO:0000313" key="2">
    <source>
        <dbReference type="Proteomes" id="UP000699462"/>
    </source>
</evidence>
<reference evidence="1 2" key="1">
    <citation type="submission" date="2019-07" db="EMBL/GenBank/DDBJ databases">
        <title>Annotation for the trematode Paragonimus westermani.</title>
        <authorList>
            <person name="Choi Y.-J."/>
        </authorList>
    </citation>
    <scope>NUCLEOTIDE SEQUENCE [LARGE SCALE GENOMIC DNA]</scope>
    <source>
        <strain evidence="1">180907_Pwestermani</strain>
    </source>
</reference>
<sequence length="52" mass="6072">MYILIVVLMTTNLPNIEINVCFLEDVFCHSVHCNKQVNECEYANVNKNECYC</sequence>
<gene>
    <name evidence="1" type="ORF">P879_11308</name>
</gene>
<comment type="caution">
    <text evidence="1">The sequence shown here is derived from an EMBL/GenBank/DDBJ whole genome shotgun (WGS) entry which is preliminary data.</text>
</comment>
<evidence type="ECO:0000313" key="1">
    <source>
        <dbReference type="EMBL" id="KAF8567797.1"/>
    </source>
</evidence>